<dbReference type="EMBL" id="JAVDWO010000008">
    <property type="protein sequence ID" value="MDR7193522.1"/>
    <property type="molecule type" value="Genomic_DNA"/>
</dbReference>
<organism evidence="1 2">
    <name type="scientific">Luteimonas terrae</name>
    <dbReference type="NCBI Taxonomy" id="1530191"/>
    <lineage>
        <taxon>Bacteria</taxon>
        <taxon>Pseudomonadati</taxon>
        <taxon>Pseudomonadota</taxon>
        <taxon>Gammaproteobacteria</taxon>
        <taxon>Lysobacterales</taxon>
        <taxon>Lysobacteraceae</taxon>
        <taxon>Luteimonas</taxon>
    </lineage>
</organism>
<gene>
    <name evidence="1" type="ORF">J2W68_002259</name>
</gene>
<dbReference type="RefSeq" id="WP_310235833.1">
    <property type="nucleotide sequence ID" value="NZ_JAVDWO010000008.1"/>
</dbReference>
<dbReference type="Proteomes" id="UP001256588">
    <property type="component" value="Unassembled WGS sequence"/>
</dbReference>
<name>A0ABU1XXM8_9GAMM</name>
<evidence type="ECO:0000313" key="2">
    <source>
        <dbReference type="Proteomes" id="UP001256588"/>
    </source>
</evidence>
<sequence>MTRHVQLDPVAHRDLRIDTTRSAASGDAVMVAPTFPDEFRELHAHYPVLFHVDGDRVQPLALLGLQHGQNLFLDADGWQAHYVPLAIERGPFLIGNAGDRPMVHVDLDHPRLRSGTGEALFLAHGGFTPYFQRVQSVLQRLHDGIARTPAFVDALQAHALLEPFTLDITLDDGRTHRLSGFHIIDETRLRTLAPEAIGALHAAGHLEAIYMAIASASRFRDLIERMRGRLATA</sequence>
<accession>A0ABU1XXM8</accession>
<protein>
    <recommendedName>
        <fullName evidence="3">Peptidase</fullName>
    </recommendedName>
</protein>
<evidence type="ECO:0000313" key="1">
    <source>
        <dbReference type="EMBL" id="MDR7193522.1"/>
    </source>
</evidence>
<comment type="caution">
    <text evidence="1">The sequence shown here is derived from an EMBL/GenBank/DDBJ whole genome shotgun (WGS) entry which is preliminary data.</text>
</comment>
<keyword evidence="2" id="KW-1185">Reference proteome</keyword>
<reference evidence="1 2" key="1">
    <citation type="submission" date="2023-07" db="EMBL/GenBank/DDBJ databases">
        <title>Sorghum-associated microbial communities from plants grown in Nebraska, USA.</title>
        <authorList>
            <person name="Schachtman D."/>
        </authorList>
    </citation>
    <scope>NUCLEOTIDE SEQUENCE [LARGE SCALE GENOMIC DNA]</scope>
    <source>
        <strain evidence="1 2">4099</strain>
    </source>
</reference>
<proteinExistence type="predicted"/>
<evidence type="ECO:0008006" key="3">
    <source>
        <dbReference type="Google" id="ProtNLM"/>
    </source>
</evidence>
<dbReference type="Pfam" id="PF07277">
    <property type="entry name" value="SapC"/>
    <property type="match status" value="1"/>
</dbReference>
<dbReference type="InterPro" id="IPR010836">
    <property type="entry name" value="SapC"/>
</dbReference>